<dbReference type="EMBL" id="JAHRIN010060382">
    <property type="protein sequence ID" value="MEQ2212798.1"/>
    <property type="molecule type" value="Genomic_DNA"/>
</dbReference>
<organism evidence="1 2">
    <name type="scientific">Xenoophorus captivus</name>
    <dbReference type="NCBI Taxonomy" id="1517983"/>
    <lineage>
        <taxon>Eukaryota</taxon>
        <taxon>Metazoa</taxon>
        <taxon>Chordata</taxon>
        <taxon>Craniata</taxon>
        <taxon>Vertebrata</taxon>
        <taxon>Euteleostomi</taxon>
        <taxon>Actinopterygii</taxon>
        <taxon>Neopterygii</taxon>
        <taxon>Teleostei</taxon>
        <taxon>Neoteleostei</taxon>
        <taxon>Acanthomorphata</taxon>
        <taxon>Ovalentaria</taxon>
        <taxon>Atherinomorphae</taxon>
        <taxon>Cyprinodontiformes</taxon>
        <taxon>Goodeidae</taxon>
        <taxon>Xenoophorus</taxon>
    </lineage>
</organism>
<evidence type="ECO:0000313" key="2">
    <source>
        <dbReference type="Proteomes" id="UP001434883"/>
    </source>
</evidence>
<dbReference type="Proteomes" id="UP001434883">
    <property type="component" value="Unassembled WGS sequence"/>
</dbReference>
<protein>
    <submittedName>
        <fullName evidence="1">Uncharacterized protein</fullName>
    </submittedName>
</protein>
<proteinExistence type="predicted"/>
<accession>A0ABV0RZ82</accession>
<gene>
    <name evidence="1" type="ORF">XENOCAPTIV_005236</name>
</gene>
<evidence type="ECO:0000313" key="1">
    <source>
        <dbReference type="EMBL" id="MEQ2212798.1"/>
    </source>
</evidence>
<keyword evidence="2" id="KW-1185">Reference proteome</keyword>
<name>A0ABV0RZ82_9TELE</name>
<comment type="caution">
    <text evidence="1">The sequence shown here is derived from an EMBL/GenBank/DDBJ whole genome shotgun (WGS) entry which is preliminary data.</text>
</comment>
<reference evidence="1 2" key="1">
    <citation type="submission" date="2021-06" db="EMBL/GenBank/DDBJ databases">
        <authorList>
            <person name="Palmer J.M."/>
        </authorList>
    </citation>
    <scope>NUCLEOTIDE SEQUENCE [LARGE SCALE GENOMIC DNA]</scope>
    <source>
        <strain evidence="1 2">XC_2019</strain>
        <tissue evidence="1">Muscle</tissue>
    </source>
</reference>
<sequence>MEARVKKIIRLAWTYHIALVVFFIRICLQYLETFILTSFSLMYSSSQLYKGFFHCSCKEKPDRTLICKCSQQDLDPFYSLHTLTDLKHCNLKNEQTALEV</sequence>